<dbReference type="Gene3D" id="3.80.10.10">
    <property type="entry name" value="Ribonuclease Inhibitor"/>
    <property type="match status" value="1"/>
</dbReference>
<dbReference type="OrthoDB" id="5210863at2759"/>
<dbReference type="SUPFAM" id="SSF52047">
    <property type="entry name" value="RNI-like"/>
    <property type="match status" value="1"/>
</dbReference>
<dbReference type="RefSeq" id="XP_040716955.1">
    <property type="nucleotide sequence ID" value="XM_040853851.1"/>
</dbReference>
<dbReference type="InterPro" id="IPR032675">
    <property type="entry name" value="LRR_dom_sf"/>
</dbReference>
<dbReference type="InParanoid" id="A0A1Y2E359"/>
<dbReference type="EMBL" id="MCFJ01000005">
    <property type="protein sequence ID" value="ORY65991.1"/>
    <property type="molecule type" value="Genomic_DNA"/>
</dbReference>
<keyword evidence="2" id="KW-1185">Reference proteome</keyword>
<organism evidence="1 2">
    <name type="scientific">Pseudomassariella vexata</name>
    <dbReference type="NCBI Taxonomy" id="1141098"/>
    <lineage>
        <taxon>Eukaryota</taxon>
        <taxon>Fungi</taxon>
        <taxon>Dikarya</taxon>
        <taxon>Ascomycota</taxon>
        <taxon>Pezizomycotina</taxon>
        <taxon>Sordariomycetes</taxon>
        <taxon>Xylariomycetidae</taxon>
        <taxon>Amphisphaeriales</taxon>
        <taxon>Pseudomassariaceae</taxon>
        <taxon>Pseudomassariella</taxon>
    </lineage>
</organism>
<evidence type="ECO:0008006" key="3">
    <source>
        <dbReference type="Google" id="ProtNLM"/>
    </source>
</evidence>
<dbReference type="AlphaFoldDB" id="A0A1Y2E359"/>
<dbReference type="GeneID" id="63770063"/>
<name>A0A1Y2E359_9PEZI</name>
<protein>
    <recommendedName>
        <fullName evidence="3">F-box domain-containing protein</fullName>
    </recommendedName>
</protein>
<reference evidence="1 2" key="1">
    <citation type="submission" date="2016-07" db="EMBL/GenBank/DDBJ databases">
        <title>Pervasive Adenine N6-methylation of Active Genes in Fungi.</title>
        <authorList>
            <consortium name="DOE Joint Genome Institute"/>
            <person name="Mondo S.J."/>
            <person name="Dannebaum R.O."/>
            <person name="Kuo R.C."/>
            <person name="Labutti K."/>
            <person name="Haridas S."/>
            <person name="Kuo A."/>
            <person name="Salamov A."/>
            <person name="Ahrendt S.R."/>
            <person name="Lipzen A."/>
            <person name="Sullivan W."/>
            <person name="Andreopoulos W.B."/>
            <person name="Clum A."/>
            <person name="Lindquist E."/>
            <person name="Daum C."/>
            <person name="Ramamoorthy G.K."/>
            <person name="Gryganskyi A."/>
            <person name="Culley D."/>
            <person name="Magnuson J.K."/>
            <person name="James T.Y."/>
            <person name="O'Malley M.A."/>
            <person name="Stajich J.E."/>
            <person name="Spatafora J.W."/>
            <person name="Visel A."/>
            <person name="Grigoriev I.V."/>
        </authorList>
    </citation>
    <scope>NUCLEOTIDE SEQUENCE [LARGE SCALE GENOMIC DNA]</scope>
    <source>
        <strain evidence="1 2">CBS 129021</strain>
    </source>
</reference>
<accession>A0A1Y2E359</accession>
<evidence type="ECO:0000313" key="2">
    <source>
        <dbReference type="Proteomes" id="UP000193689"/>
    </source>
</evidence>
<proteinExistence type="predicted"/>
<dbReference type="Proteomes" id="UP000193689">
    <property type="component" value="Unassembled WGS sequence"/>
</dbReference>
<evidence type="ECO:0000313" key="1">
    <source>
        <dbReference type="EMBL" id="ORY65991.1"/>
    </source>
</evidence>
<sequence length="549" mass="63253">MDASTEIPPFPLFHLPTEIVLEIVEKLAPPPPSLTDRDAIFGRPGECSLANPIWFQYDAWPSSHAISESGVLFSTLSALCRTCHHLNDVARPFLYRSIIFGRGKRMVLLFRTLIENPDLALLISKLFFVSTMADQKTVANIRQYWRRYIESEYDQDERMGRTSRVNVQRLSPTSMSTLLWADFIFWSAENKPRICLPFDMTRISSVILSLTKRADTVLARLPLRSDGQWSRVKAPVHGLWYFNDQARSDWRPDLSSVVTLQLKSDCDLGEWYDQQLYISLASFPNLKTLELCLDRSNLLFEEHSDFSRIENLRLIHAVVSSGFMANLVQRCSGLQTLYINCVPSYTDQILESTSNESDLSQALHYTPELRSLHIQYTQDWRLGTYGREKLGDRFENDVRAGSFSHLTKLEYLTVETMALWGSHPSFCRTHSQRRLANFLPKSLVRLELLEVWYDPTEAELDSFTVADRCRSFTDMLQDLANDHTRLPNLREVVVQTNWSDCDSLVEESSYFDGFVRDSQQILQAVGIDFNAKSRSEDVLLPRRASKRRS</sequence>
<comment type="caution">
    <text evidence="1">The sequence shown here is derived from an EMBL/GenBank/DDBJ whole genome shotgun (WGS) entry which is preliminary data.</text>
</comment>
<gene>
    <name evidence="1" type="ORF">BCR38DRAFT_170857</name>
</gene>